<evidence type="ECO:0000259" key="8">
    <source>
        <dbReference type="Pfam" id="PF08478"/>
    </source>
</evidence>
<dbReference type="RefSeq" id="WP_074200751.1">
    <property type="nucleotide sequence ID" value="NZ_FSRE01000001.1"/>
</dbReference>
<feature type="domain" description="Cell division protein FtsQ/DivIB C-terminal" evidence="7">
    <location>
        <begin position="99"/>
        <end position="212"/>
    </location>
</feature>
<evidence type="ECO:0000256" key="3">
    <source>
        <dbReference type="ARBA" id="ARBA00022618"/>
    </source>
</evidence>
<dbReference type="Proteomes" id="UP000198461">
    <property type="component" value="Unassembled WGS sequence"/>
</dbReference>
<dbReference type="Gene3D" id="3.40.50.11690">
    <property type="entry name" value="Cell division protein FtsQ/DivIB"/>
    <property type="match status" value="1"/>
</dbReference>
<evidence type="ECO:0000256" key="4">
    <source>
        <dbReference type="ARBA" id="ARBA00022692"/>
    </source>
</evidence>
<dbReference type="InterPro" id="IPR013685">
    <property type="entry name" value="POTRA_FtsQ_type"/>
</dbReference>
<evidence type="ECO:0000313" key="9">
    <source>
        <dbReference type="EMBL" id="SIN74934.1"/>
    </source>
</evidence>
<feature type="domain" description="POTRA" evidence="8">
    <location>
        <begin position="28"/>
        <end position="91"/>
    </location>
</feature>
<accession>A0A1N6DW68</accession>
<evidence type="ECO:0000313" key="10">
    <source>
        <dbReference type="Proteomes" id="UP000198461"/>
    </source>
</evidence>
<protein>
    <submittedName>
        <fullName evidence="9">Cell division septal protein FtsQ</fullName>
    </submittedName>
</protein>
<evidence type="ECO:0000259" key="7">
    <source>
        <dbReference type="Pfam" id="PF03799"/>
    </source>
</evidence>
<sequence>MKRLTLIWTLLALLLFAGIYTYLGTQQIERIRIEVQGEHLSAEALRPRVEAWHGARFWSLDLQQVREAVIADPWVAKAQAWRVWPHTLVVRATAEVPVARWDNAALVDRRGHVFYPPEGTQAFANLLRLDGPDPKAAPALLELAVRLSRLAPEWGLTRLEAVPGGSVLTYWSKQHPIWLEQAQAGVQLRRLQQTWDAVKPALRQATDHIDLRYSNGFVIKLRNEHDGIEKTE</sequence>
<dbReference type="OrthoDB" id="9790370at2"/>
<dbReference type="Pfam" id="PF08478">
    <property type="entry name" value="POTRA_1"/>
    <property type="match status" value="1"/>
</dbReference>
<keyword evidence="3 9" id="KW-0132">Cell division</keyword>
<dbReference type="EMBL" id="FSRE01000001">
    <property type="protein sequence ID" value="SIN74934.1"/>
    <property type="molecule type" value="Genomic_DNA"/>
</dbReference>
<reference evidence="10" key="1">
    <citation type="submission" date="2016-11" db="EMBL/GenBank/DDBJ databases">
        <authorList>
            <person name="Varghese N."/>
            <person name="Submissions S."/>
        </authorList>
    </citation>
    <scope>NUCLEOTIDE SEQUENCE [LARGE SCALE GENOMIC DNA]</scope>
    <source>
        <strain evidence="10">DSM 17737</strain>
    </source>
</reference>
<proteinExistence type="predicted"/>
<keyword evidence="1" id="KW-1003">Cell membrane</keyword>
<evidence type="ECO:0000256" key="1">
    <source>
        <dbReference type="ARBA" id="ARBA00022475"/>
    </source>
</evidence>
<keyword evidence="6" id="KW-0131">Cell cycle</keyword>
<dbReference type="AlphaFoldDB" id="A0A1N6DW68"/>
<dbReference type="Pfam" id="PF03799">
    <property type="entry name" value="FtsQ_DivIB_C"/>
    <property type="match status" value="1"/>
</dbReference>
<dbReference type="InterPro" id="IPR026579">
    <property type="entry name" value="FtsQ"/>
</dbReference>
<evidence type="ECO:0000256" key="2">
    <source>
        <dbReference type="ARBA" id="ARBA00022519"/>
    </source>
</evidence>
<dbReference type="Gene3D" id="3.10.20.310">
    <property type="entry name" value="membrane protein fhac"/>
    <property type="match status" value="1"/>
</dbReference>
<organism evidence="9 10">
    <name type="scientific">Sulfurivirga caldicuralii</name>
    <dbReference type="NCBI Taxonomy" id="364032"/>
    <lineage>
        <taxon>Bacteria</taxon>
        <taxon>Pseudomonadati</taxon>
        <taxon>Pseudomonadota</taxon>
        <taxon>Gammaproteobacteria</taxon>
        <taxon>Thiotrichales</taxon>
        <taxon>Piscirickettsiaceae</taxon>
        <taxon>Sulfurivirga</taxon>
    </lineage>
</organism>
<dbReference type="PANTHER" id="PTHR35851">
    <property type="entry name" value="CELL DIVISION PROTEIN FTSQ"/>
    <property type="match status" value="1"/>
</dbReference>
<keyword evidence="10" id="KW-1185">Reference proteome</keyword>
<dbReference type="PANTHER" id="PTHR35851:SF1">
    <property type="entry name" value="CELL DIVISION PROTEIN FTSQ"/>
    <property type="match status" value="1"/>
</dbReference>
<gene>
    <name evidence="9" type="ORF">SAMN05443662_0445</name>
</gene>
<evidence type="ECO:0000256" key="5">
    <source>
        <dbReference type="ARBA" id="ARBA00022989"/>
    </source>
</evidence>
<dbReference type="InterPro" id="IPR005548">
    <property type="entry name" value="Cell_div_FtsQ/DivIB_C"/>
</dbReference>
<dbReference type="GO" id="GO:0090529">
    <property type="term" value="P:cell septum assembly"/>
    <property type="evidence" value="ECO:0007669"/>
    <property type="project" value="InterPro"/>
</dbReference>
<name>A0A1N6DW68_9GAMM</name>
<keyword evidence="4" id="KW-0812">Transmembrane</keyword>
<dbReference type="InterPro" id="IPR045335">
    <property type="entry name" value="FtsQ_C_sf"/>
</dbReference>
<keyword evidence="2" id="KW-0997">Cell inner membrane</keyword>
<dbReference type="STRING" id="364032.SAMN05443662_0445"/>
<keyword evidence="5" id="KW-1133">Transmembrane helix</keyword>
<evidence type="ECO:0000256" key="6">
    <source>
        <dbReference type="ARBA" id="ARBA00023306"/>
    </source>
</evidence>
<keyword evidence="5" id="KW-0472">Membrane</keyword>